<dbReference type="Gene3D" id="1.25.40.10">
    <property type="entry name" value="Tetratricopeptide repeat domain"/>
    <property type="match status" value="1"/>
</dbReference>
<dbReference type="Pfam" id="PF13432">
    <property type="entry name" value="TPR_16"/>
    <property type="match status" value="1"/>
</dbReference>
<evidence type="ECO:0000313" key="3">
    <source>
        <dbReference type="EMBL" id="PIW16870.1"/>
    </source>
</evidence>
<dbReference type="Proteomes" id="UP000231019">
    <property type="component" value="Unassembled WGS sequence"/>
</dbReference>
<dbReference type="InterPro" id="IPR050498">
    <property type="entry name" value="Ycf3"/>
</dbReference>
<sequence>MSQLKHLEVLASLFTVFTLLNACTPVVSINTTKSPSSIPMIRSTNSNLWESADSIKLSPTPEPSSSPSASVLNEQNVAEVPTSMKFDKRAQFFETSDPLMPFVLFFDSSVIQSQIYSVSGDTLVEKFQEKLNKNPGNPEVIFDLSSAYLLAGKPERTIELIKAFTNSSTPAIHALFNQCLALLKLEKFNEIEAVVKQLNDFSKQPEAYMQSEALYILLTEIELRTYPLNAYGIDSNFLNKLYDYLEKAKDDKLFGLLLYSKFARYEITLFSRSNEMQLSQALNINPNSVLFKSAFARELLFLRRYDAAQKLLDEAIESDPHSADVLLSQAIKYWAMSNPETDIVKAFEKVISLAPKWHLPVVLLSDFYAEKKKYNESANTLIKFLKATQYSMNAVYYKLAGSLLQVARFQEAIEYYNAFKPSIFIEEINLRTNRAYAYGALKTPEGRGHAIEDYTYIIEKTAKLVPTVTPDFSELDYWKALDSRSIMYFEDNQFQKSYEDILTLHKLDPKNNDIKYNLTGVLGAMGRYEESIKVGLEIPDTYSKIKLVYNNISMAYAFLKKCEESEKYARMAGVTPKTCQL</sequence>
<accession>A0A2M7G4R1</accession>
<protein>
    <submittedName>
        <fullName evidence="3">Uncharacterized protein</fullName>
    </submittedName>
</protein>
<dbReference type="GO" id="GO:0009279">
    <property type="term" value="C:cell outer membrane"/>
    <property type="evidence" value="ECO:0007669"/>
    <property type="project" value="TreeGrafter"/>
</dbReference>
<keyword evidence="1" id="KW-0677">Repeat</keyword>
<evidence type="ECO:0000256" key="2">
    <source>
        <dbReference type="ARBA" id="ARBA00022803"/>
    </source>
</evidence>
<dbReference type="EMBL" id="PFFQ01000034">
    <property type="protein sequence ID" value="PIW16870.1"/>
    <property type="molecule type" value="Genomic_DNA"/>
</dbReference>
<dbReference type="PANTHER" id="PTHR44858">
    <property type="entry name" value="TETRATRICOPEPTIDE REPEAT PROTEIN 6"/>
    <property type="match status" value="1"/>
</dbReference>
<gene>
    <name evidence="3" type="ORF">COW36_11350</name>
</gene>
<proteinExistence type="predicted"/>
<organism evidence="3 4">
    <name type="scientific">bacterium (Candidatus Blackallbacteria) CG17_big_fil_post_rev_8_21_14_2_50_48_46</name>
    <dbReference type="NCBI Taxonomy" id="2014261"/>
    <lineage>
        <taxon>Bacteria</taxon>
        <taxon>Candidatus Blackallbacteria</taxon>
    </lineage>
</organism>
<comment type="caution">
    <text evidence="3">The sequence shown here is derived from an EMBL/GenBank/DDBJ whole genome shotgun (WGS) entry which is preliminary data.</text>
</comment>
<dbReference type="SUPFAM" id="SSF48452">
    <property type="entry name" value="TPR-like"/>
    <property type="match status" value="3"/>
</dbReference>
<name>A0A2M7G4R1_9BACT</name>
<dbReference type="GO" id="GO:0046813">
    <property type="term" value="P:receptor-mediated virion attachment to host cell"/>
    <property type="evidence" value="ECO:0007669"/>
    <property type="project" value="TreeGrafter"/>
</dbReference>
<reference evidence="3 4" key="1">
    <citation type="submission" date="2017-09" db="EMBL/GenBank/DDBJ databases">
        <title>Depth-based differentiation of microbial function through sediment-hosted aquifers and enrichment of novel symbionts in the deep terrestrial subsurface.</title>
        <authorList>
            <person name="Probst A.J."/>
            <person name="Ladd B."/>
            <person name="Jarett J.K."/>
            <person name="Geller-Mcgrath D.E."/>
            <person name="Sieber C.M."/>
            <person name="Emerson J.B."/>
            <person name="Anantharaman K."/>
            <person name="Thomas B.C."/>
            <person name="Malmstrom R."/>
            <person name="Stieglmeier M."/>
            <person name="Klingl A."/>
            <person name="Woyke T."/>
            <person name="Ryan C.M."/>
            <person name="Banfield J.F."/>
        </authorList>
    </citation>
    <scope>NUCLEOTIDE SEQUENCE [LARGE SCALE GENOMIC DNA]</scope>
    <source>
        <strain evidence="3">CG17_big_fil_post_rev_8_21_14_2_50_48_46</strain>
    </source>
</reference>
<dbReference type="InterPro" id="IPR011990">
    <property type="entry name" value="TPR-like_helical_dom_sf"/>
</dbReference>
<dbReference type="PANTHER" id="PTHR44858:SF1">
    <property type="entry name" value="UDP-N-ACETYLGLUCOSAMINE--PEPTIDE N-ACETYLGLUCOSAMINYLTRANSFERASE SPINDLY-RELATED"/>
    <property type="match status" value="1"/>
</dbReference>
<dbReference type="AlphaFoldDB" id="A0A2M7G4R1"/>
<evidence type="ECO:0000256" key="1">
    <source>
        <dbReference type="ARBA" id="ARBA00022737"/>
    </source>
</evidence>
<keyword evidence="2" id="KW-0802">TPR repeat</keyword>
<evidence type="ECO:0000313" key="4">
    <source>
        <dbReference type="Proteomes" id="UP000231019"/>
    </source>
</evidence>